<feature type="transmembrane region" description="Helical" evidence="8">
    <location>
        <begin position="171"/>
        <end position="197"/>
    </location>
</feature>
<feature type="transmembrane region" description="Helical" evidence="8">
    <location>
        <begin position="452"/>
        <end position="474"/>
    </location>
</feature>
<keyword evidence="5 8" id="KW-1133">Transmembrane helix</keyword>
<evidence type="ECO:0000256" key="3">
    <source>
        <dbReference type="ARBA" id="ARBA00022475"/>
    </source>
</evidence>
<keyword evidence="4 8" id="KW-0812">Transmembrane</keyword>
<evidence type="ECO:0000256" key="6">
    <source>
        <dbReference type="ARBA" id="ARBA00023136"/>
    </source>
</evidence>
<organism evidence="9 10">
    <name type="scientific">Plantactinospora solaniradicis</name>
    <dbReference type="NCBI Taxonomy" id="1723736"/>
    <lineage>
        <taxon>Bacteria</taxon>
        <taxon>Bacillati</taxon>
        <taxon>Actinomycetota</taxon>
        <taxon>Actinomycetes</taxon>
        <taxon>Micromonosporales</taxon>
        <taxon>Micromonosporaceae</taxon>
        <taxon>Plantactinospora</taxon>
    </lineage>
</organism>
<dbReference type="PANTHER" id="PTHR30193">
    <property type="entry name" value="ABC TRANSPORTER PERMEASE PROTEIN"/>
    <property type="match status" value="1"/>
</dbReference>
<keyword evidence="6 8" id="KW-0472">Membrane</keyword>
<comment type="subcellular location">
    <subcellularLocation>
        <location evidence="1">Cell membrane</location>
        <topology evidence="1">Multi-pass membrane protein</topology>
    </subcellularLocation>
</comment>
<feature type="compositionally biased region" description="Pro residues" evidence="7">
    <location>
        <begin position="567"/>
        <end position="577"/>
    </location>
</feature>
<evidence type="ECO:0000256" key="5">
    <source>
        <dbReference type="ARBA" id="ARBA00022989"/>
    </source>
</evidence>
<gene>
    <name evidence="9" type="ORF">ACFP2T_22225</name>
</gene>
<feature type="transmembrane region" description="Helical" evidence="8">
    <location>
        <begin position="61"/>
        <end position="83"/>
    </location>
</feature>
<evidence type="ECO:0000256" key="7">
    <source>
        <dbReference type="SAM" id="MobiDB-lite"/>
    </source>
</evidence>
<evidence type="ECO:0000313" key="9">
    <source>
        <dbReference type="EMBL" id="MFC6018911.1"/>
    </source>
</evidence>
<accession>A0ABW1KB96</accession>
<dbReference type="EMBL" id="JBHSPR010000018">
    <property type="protein sequence ID" value="MFC6018911.1"/>
    <property type="molecule type" value="Genomic_DNA"/>
</dbReference>
<dbReference type="PANTHER" id="PTHR30193:SF37">
    <property type="entry name" value="INNER MEMBRANE ABC TRANSPORTER PERMEASE PROTEIN YCJO"/>
    <property type="match status" value="1"/>
</dbReference>
<reference evidence="10" key="1">
    <citation type="journal article" date="2019" name="Int. J. Syst. Evol. Microbiol.">
        <title>The Global Catalogue of Microorganisms (GCM) 10K type strain sequencing project: providing services to taxonomists for standard genome sequencing and annotation.</title>
        <authorList>
            <consortium name="The Broad Institute Genomics Platform"/>
            <consortium name="The Broad Institute Genome Sequencing Center for Infectious Disease"/>
            <person name="Wu L."/>
            <person name="Ma J."/>
        </authorList>
    </citation>
    <scope>NUCLEOTIDE SEQUENCE [LARGE SCALE GENOMIC DNA]</scope>
    <source>
        <strain evidence="10">ZS-35-S2</strain>
    </source>
</reference>
<dbReference type="InterPro" id="IPR051393">
    <property type="entry name" value="ABC_transporter_permease"/>
</dbReference>
<dbReference type="InterPro" id="IPR035906">
    <property type="entry name" value="MetI-like_sf"/>
</dbReference>
<feature type="transmembrane region" description="Helical" evidence="8">
    <location>
        <begin position="418"/>
        <end position="440"/>
    </location>
</feature>
<dbReference type="Proteomes" id="UP001596203">
    <property type="component" value="Unassembled WGS sequence"/>
</dbReference>
<dbReference type="RefSeq" id="WP_377424671.1">
    <property type="nucleotide sequence ID" value="NZ_JBHSPR010000018.1"/>
</dbReference>
<dbReference type="SUPFAM" id="SSF161098">
    <property type="entry name" value="MetI-like"/>
    <property type="match status" value="1"/>
</dbReference>
<feature type="compositionally biased region" description="Low complexity" evidence="7">
    <location>
        <begin position="621"/>
        <end position="630"/>
    </location>
</feature>
<evidence type="ECO:0000256" key="8">
    <source>
        <dbReference type="SAM" id="Phobius"/>
    </source>
</evidence>
<feature type="transmembrane region" description="Helical" evidence="8">
    <location>
        <begin position="512"/>
        <end position="532"/>
    </location>
</feature>
<keyword evidence="10" id="KW-1185">Reference proteome</keyword>
<feature type="transmembrane region" description="Helical" evidence="8">
    <location>
        <begin position="227"/>
        <end position="250"/>
    </location>
</feature>
<evidence type="ECO:0000256" key="2">
    <source>
        <dbReference type="ARBA" id="ARBA00022448"/>
    </source>
</evidence>
<feature type="transmembrane region" description="Helical" evidence="8">
    <location>
        <begin position="304"/>
        <end position="324"/>
    </location>
</feature>
<feature type="transmembrane region" description="Helical" evidence="8">
    <location>
        <begin position="385"/>
        <end position="406"/>
    </location>
</feature>
<keyword evidence="3" id="KW-1003">Cell membrane</keyword>
<feature type="transmembrane region" description="Helical" evidence="8">
    <location>
        <begin position="135"/>
        <end position="159"/>
    </location>
</feature>
<feature type="region of interest" description="Disordered" evidence="7">
    <location>
        <begin position="548"/>
        <end position="655"/>
    </location>
</feature>
<name>A0ABW1KB96_9ACTN</name>
<feature type="compositionally biased region" description="Low complexity" evidence="7">
    <location>
        <begin position="578"/>
        <end position="601"/>
    </location>
</feature>
<evidence type="ECO:0000256" key="4">
    <source>
        <dbReference type="ARBA" id="ARBA00022692"/>
    </source>
</evidence>
<proteinExistence type="predicted"/>
<sequence length="655" mass="67516">MLLGLALLLPALIALIWSYVVPTLSTMLMSFQHDSLLSGESEPAGGENYQTIFENGLVGQLGFTLLLGLLPLAFALLAAPLLAFVANQAGRVPRLVTRGVLALPVAGYAPVAVFLGWRVRLAESDKLADGARLELVWVLAATSFGLVVAIAATAFLSALRQREPGRRPTPALLTVGGFVGLAVLALTLQIFTAPALLTGGGPERSTMTAVLGVTQVSFSTMRLGVGAAGSVLLLLLLGLFGLAATGLLLASRTRIEFDGWRDRPSGPPGTTAPAAAVPAAPAAAVPAAPAAPDSPAVAAGPGRGVYLGVVIAALVVLLGIFGWASSPWLQHAFGGTELPREISTSDVLVNTWLPPFISALVSVGLAAVAGFGIGALRPLGRWSELLLVPFAPWLFVGVGPLAVVGFKRAAEGDQVNTFLGLIPPIWLSVPALFVFTLLFRGQHPKWRSGSDIGRALLLPALPMLAAAFLLTWLFNAQQPFWSRLIASDVDNMPAPVIAEMSMAQRFDVDGGILSLVLPLPLLIVFLLAFAALQIGYLDRLAIRVGGGAVEPASQPSPPNTGFGVAVPPQPYGPPPQAYGPSPYGAPPHAYGAQQPYGAQPYGAPPPQGWVGAGPVPPQPGPHGASSAPAAPAAPPPPPTEVPPSPAEPSPIEKAE</sequence>
<evidence type="ECO:0000256" key="1">
    <source>
        <dbReference type="ARBA" id="ARBA00004651"/>
    </source>
</evidence>
<feature type="compositionally biased region" description="Pro residues" evidence="7">
    <location>
        <begin position="631"/>
        <end position="648"/>
    </location>
</feature>
<feature type="transmembrane region" description="Helical" evidence="8">
    <location>
        <begin position="352"/>
        <end position="373"/>
    </location>
</feature>
<evidence type="ECO:0000313" key="10">
    <source>
        <dbReference type="Proteomes" id="UP001596203"/>
    </source>
</evidence>
<feature type="transmembrane region" description="Helical" evidence="8">
    <location>
        <begin position="95"/>
        <end position="115"/>
    </location>
</feature>
<protein>
    <submittedName>
        <fullName evidence="9">Sugar ABC transporter permease</fullName>
    </submittedName>
</protein>
<comment type="caution">
    <text evidence="9">The sequence shown here is derived from an EMBL/GenBank/DDBJ whole genome shotgun (WGS) entry which is preliminary data.</text>
</comment>
<keyword evidence="2" id="KW-0813">Transport</keyword>